<sequence>MTTKQILKLSVEHIILIRFVNRQLTLLDSQLPNSYLIRNQFQLVDSDGDGFINKSEFRKLFRSFGQTISEKRLKWIILEAFKNLDNGLGMDFDTFASTLINYYSPPPTEKVVREAFQLFDKNNTGTNDSQPKYTQSGYIDKSKLTEFLTTRGERLTVPEVEYFNKIVGIKPDNDKIDYTTVAEEICKLLSQVQV</sequence>
<evidence type="ECO:0000313" key="5">
    <source>
        <dbReference type="Proteomes" id="UP000031512"/>
    </source>
</evidence>
<dbReference type="Gene3D" id="1.10.238.10">
    <property type="entry name" value="EF-hand"/>
    <property type="match status" value="2"/>
</dbReference>
<dbReference type="OrthoDB" id="429467at2759"/>
<dbReference type="PROSITE" id="PS00018">
    <property type="entry name" value="EF_HAND_1"/>
    <property type="match status" value="1"/>
</dbReference>
<dbReference type="PROSITE" id="PS50222">
    <property type="entry name" value="EF_HAND_2"/>
    <property type="match status" value="1"/>
</dbReference>
<dbReference type="PANTHER" id="PTHR23049">
    <property type="entry name" value="MYOSIN REGULATORY LIGHT CHAIN 2"/>
    <property type="match status" value="1"/>
</dbReference>
<dbReference type="Proteomes" id="UP000031512">
    <property type="component" value="Chromosome 3"/>
</dbReference>
<evidence type="ECO:0000256" key="2">
    <source>
        <dbReference type="ARBA" id="ARBA00022837"/>
    </source>
</evidence>
<dbReference type="GO" id="GO:0005509">
    <property type="term" value="F:calcium ion binding"/>
    <property type="evidence" value="ECO:0007669"/>
    <property type="project" value="InterPro"/>
</dbReference>
<evidence type="ECO:0000313" key="4">
    <source>
        <dbReference type="EMBL" id="AFZ81612.1"/>
    </source>
</evidence>
<dbReference type="InterPro" id="IPR002048">
    <property type="entry name" value="EF_hand_dom"/>
</dbReference>
<feature type="domain" description="EF-hand" evidence="3">
    <location>
        <begin position="37"/>
        <end position="67"/>
    </location>
</feature>
<proteinExistence type="predicted"/>
<dbReference type="KEGG" id="beq:BEWA_010260"/>
<keyword evidence="1" id="KW-0677">Repeat</keyword>
<dbReference type="InterPro" id="IPR050403">
    <property type="entry name" value="Myosin_RLC"/>
</dbReference>
<gene>
    <name evidence="4" type="ORF">BEWA_010260</name>
</gene>
<evidence type="ECO:0000259" key="3">
    <source>
        <dbReference type="PROSITE" id="PS50222"/>
    </source>
</evidence>
<name>L0B171_THEEQ</name>
<accession>L0B171</accession>
<dbReference type="SUPFAM" id="SSF47473">
    <property type="entry name" value="EF-hand"/>
    <property type="match status" value="1"/>
</dbReference>
<dbReference type="EMBL" id="CP001670">
    <property type="protein sequence ID" value="AFZ81612.1"/>
    <property type="molecule type" value="Genomic_DNA"/>
</dbReference>
<reference evidence="4 5" key="1">
    <citation type="journal article" date="2012" name="BMC Genomics">
        <title>Comparative genomic analysis and phylogenetic position of Theileria equi.</title>
        <authorList>
            <person name="Kappmeyer L.S."/>
            <person name="Thiagarajan M."/>
            <person name="Herndon D.R."/>
            <person name="Ramsay J.D."/>
            <person name="Caler E."/>
            <person name="Djikeng A."/>
            <person name="Gillespie J.J."/>
            <person name="Lau A.O."/>
            <person name="Roalson E.H."/>
            <person name="Silva J.C."/>
            <person name="Silva M.G."/>
            <person name="Suarez C.E."/>
            <person name="Ueti M.W."/>
            <person name="Nene V.M."/>
            <person name="Mealey R.H."/>
            <person name="Knowles D.P."/>
            <person name="Brayton K.A."/>
        </authorList>
    </citation>
    <scope>NUCLEOTIDE SEQUENCE [LARGE SCALE GENOMIC DNA]</scope>
    <source>
        <strain evidence="4 5">WA</strain>
    </source>
</reference>
<dbReference type="FunFam" id="1.10.238.10:FF:000003">
    <property type="entry name" value="Calmodulin A"/>
    <property type="match status" value="1"/>
</dbReference>
<dbReference type="eggNOG" id="KOG0027">
    <property type="taxonomic scope" value="Eukaryota"/>
</dbReference>
<organism evidence="4 5">
    <name type="scientific">Theileria equi strain WA</name>
    <dbReference type="NCBI Taxonomy" id="1537102"/>
    <lineage>
        <taxon>Eukaryota</taxon>
        <taxon>Sar</taxon>
        <taxon>Alveolata</taxon>
        <taxon>Apicomplexa</taxon>
        <taxon>Aconoidasida</taxon>
        <taxon>Piroplasmida</taxon>
        <taxon>Theileriidae</taxon>
        <taxon>Theileria</taxon>
    </lineage>
</organism>
<dbReference type="SMART" id="SM00054">
    <property type="entry name" value="EFh"/>
    <property type="match status" value="2"/>
</dbReference>
<dbReference type="STRING" id="1537102.L0B171"/>
<dbReference type="InterPro" id="IPR018247">
    <property type="entry name" value="EF_Hand_1_Ca_BS"/>
</dbReference>
<dbReference type="CDD" id="cd00051">
    <property type="entry name" value="EFh"/>
    <property type="match status" value="1"/>
</dbReference>
<dbReference type="VEuPathDB" id="PiroplasmaDB:BEWA_010260"/>
<dbReference type="AlphaFoldDB" id="L0B171"/>
<dbReference type="Pfam" id="PF13499">
    <property type="entry name" value="EF-hand_7"/>
    <property type="match status" value="1"/>
</dbReference>
<keyword evidence="5" id="KW-1185">Reference proteome</keyword>
<dbReference type="RefSeq" id="XP_004831278.1">
    <property type="nucleotide sequence ID" value="XM_004831221.1"/>
</dbReference>
<dbReference type="GeneID" id="15805356"/>
<evidence type="ECO:0000256" key="1">
    <source>
        <dbReference type="ARBA" id="ARBA00022737"/>
    </source>
</evidence>
<protein>
    <submittedName>
        <fullName evidence="4">Calmodulin, putative</fullName>
    </submittedName>
</protein>
<keyword evidence="2" id="KW-0106">Calcium</keyword>
<dbReference type="InterPro" id="IPR011992">
    <property type="entry name" value="EF-hand-dom_pair"/>
</dbReference>